<evidence type="ECO:0000313" key="18">
    <source>
        <dbReference type="EMBL" id="SDG07570.1"/>
    </source>
</evidence>
<dbReference type="GO" id="GO:0008360">
    <property type="term" value="P:regulation of cell shape"/>
    <property type="evidence" value="ECO:0007669"/>
    <property type="project" value="UniProtKB-KW"/>
</dbReference>
<proteinExistence type="inferred from homology"/>
<keyword evidence="9" id="KW-0133">Cell shape</keyword>
<dbReference type="InterPro" id="IPR050396">
    <property type="entry name" value="Glycosyltr_51/Transpeptidase"/>
</dbReference>
<evidence type="ECO:0000256" key="12">
    <source>
        <dbReference type="ARBA" id="ARBA00023316"/>
    </source>
</evidence>
<dbReference type="InterPro" id="IPR023346">
    <property type="entry name" value="Lysozyme-like_dom_sf"/>
</dbReference>
<evidence type="ECO:0000256" key="14">
    <source>
        <dbReference type="ARBA" id="ARBA00049902"/>
    </source>
</evidence>
<keyword evidence="15" id="KW-0812">Transmembrane</keyword>
<dbReference type="InterPro" id="IPR001264">
    <property type="entry name" value="Glyco_trans_51"/>
</dbReference>
<keyword evidence="15" id="KW-1133">Transmembrane helix</keyword>
<evidence type="ECO:0000313" key="19">
    <source>
        <dbReference type="Proteomes" id="UP000199399"/>
    </source>
</evidence>
<evidence type="ECO:0000259" key="17">
    <source>
        <dbReference type="Pfam" id="PF00912"/>
    </source>
</evidence>
<comment type="catalytic activity">
    <reaction evidence="14">
        <text>[GlcNAc-(1-&gt;4)-Mur2Ac(oyl-L-Ala-gamma-D-Glu-L-Lys-D-Ala-D-Ala)](n)-di-trans,octa-cis-undecaprenyl diphosphate + beta-D-GlcNAc-(1-&gt;4)-Mur2Ac(oyl-L-Ala-gamma-D-Glu-L-Lys-D-Ala-D-Ala)-di-trans,octa-cis-undecaprenyl diphosphate = [GlcNAc-(1-&gt;4)-Mur2Ac(oyl-L-Ala-gamma-D-Glu-L-Lys-D-Ala-D-Ala)](n+1)-di-trans,octa-cis-undecaprenyl diphosphate + di-trans,octa-cis-undecaprenyl diphosphate + H(+)</text>
        <dbReference type="Rhea" id="RHEA:23708"/>
        <dbReference type="Rhea" id="RHEA-COMP:9602"/>
        <dbReference type="Rhea" id="RHEA-COMP:9603"/>
        <dbReference type="ChEBI" id="CHEBI:15378"/>
        <dbReference type="ChEBI" id="CHEBI:58405"/>
        <dbReference type="ChEBI" id="CHEBI:60033"/>
        <dbReference type="ChEBI" id="CHEBI:78435"/>
        <dbReference type="EC" id="2.4.99.28"/>
    </reaction>
</comment>
<evidence type="ECO:0000256" key="8">
    <source>
        <dbReference type="ARBA" id="ARBA00022801"/>
    </source>
</evidence>
<evidence type="ECO:0000256" key="11">
    <source>
        <dbReference type="ARBA" id="ARBA00023268"/>
    </source>
</evidence>
<keyword evidence="8" id="KW-0378">Hydrolase</keyword>
<evidence type="ECO:0000256" key="13">
    <source>
        <dbReference type="ARBA" id="ARBA00034000"/>
    </source>
</evidence>
<dbReference type="GO" id="GO:0008658">
    <property type="term" value="F:penicillin binding"/>
    <property type="evidence" value="ECO:0007669"/>
    <property type="project" value="InterPro"/>
</dbReference>
<name>A0A1G7RC30_9RHOB</name>
<keyword evidence="4" id="KW-0121">Carboxypeptidase</keyword>
<evidence type="ECO:0000256" key="1">
    <source>
        <dbReference type="ARBA" id="ARBA00004752"/>
    </source>
</evidence>
<evidence type="ECO:0000256" key="10">
    <source>
        <dbReference type="ARBA" id="ARBA00022984"/>
    </source>
</evidence>
<comment type="similarity">
    <text evidence="3">In the N-terminal section; belongs to the glycosyltransferase 51 family.</text>
</comment>
<evidence type="ECO:0000256" key="2">
    <source>
        <dbReference type="ARBA" id="ARBA00007090"/>
    </source>
</evidence>
<comment type="pathway">
    <text evidence="1">Cell wall biogenesis; peptidoglycan biosynthesis.</text>
</comment>
<dbReference type="NCBIfam" id="TIGR02074">
    <property type="entry name" value="PBP_1a_fam"/>
    <property type="match status" value="1"/>
</dbReference>
<dbReference type="InterPro" id="IPR012338">
    <property type="entry name" value="Beta-lactam/transpept-like"/>
</dbReference>
<dbReference type="SUPFAM" id="SSF53955">
    <property type="entry name" value="Lysozyme-like"/>
    <property type="match status" value="1"/>
</dbReference>
<dbReference type="GO" id="GO:0009252">
    <property type="term" value="P:peptidoglycan biosynthetic process"/>
    <property type="evidence" value="ECO:0007669"/>
    <property type="project" value="UniProtKB-UniPathway"/>
</dbReference>
<keyword evidence="6" id="KW-0328">Glycosyltransferase</keyword>
<dbReference type="InterPro" id="IPR036950">
    <property type="entry name" value="PBP_transglycosylase"/>
</dbReference>
<evidence type="ECO:0000256" key="6">
    <source>
        <dbReference type="ARBA" id="ARBA00022676"/>
    </source>
</evidence>
<dbReference type="UniPathway" id="UPA00219"/>
<sequence>MRDALRALGLAVRREGEVKARRTWMWVAQQARTHLAGRGSRVTKHVRSMAHRAVSAATSMFPANRRAALSASPLHARWARLRTAGANGVRVIRLGWRLTLWSLVLLLAGGAAAALAMWVTMRDLPLADILPPLPEPTIAVQLANGETLSSRGAYRAPYVALAEMPPHLGEAVVAIEDRRFLEHTGVDLRAAARALVRNTQAGGIVQGGSTISQQLVKILYLKPERTFARKFQEAVLAAMLERQLGKERILELYLNAIYLGAGAHGMPAAAHTYFDKDVGELNLPEAALLAASIQLPSQVNPLSNLDAARERATLVLRLMAEQGRIDRATLDQARKGPAGIDPKPLPSRAGSYFADWVLKELETLKGQSGGGLSATASLNPKLQASAERIVREVMAEHGAAAGATQAALVVMTPDGRVRAMVGGLDYKTSQFNRAADAKRQPGSTFKLFVYMAALAMGAQPDTRISDGAIAIGDWTPENFDRRSHGTVTLRQAFAHSYNLATVRLAQEVGIGKVIEAARLFGIEAELLPTPALALGTAEVSLLDMTEAFAGLLRGRVPVRATGIETLRLSEGSDALSITAVNEREQVSLSRAHAPMLALLRAVVEEGTGRAAAIEGVDILGKTGTSQDSRDAWFIGLARGRGLVVGVWVGNDDNSPMDRVTGGSLPAEIFRRTVLAALEGARAPQAAEVQRTTPERGRACTVQHTRLLGGFTSAEWVVILLSDFVAG</sequence>
<dbReference type="GO" id="GO:0006508">
    <property type="term" value="P:proteolysis"/>
    <property type="evidence" value="ECO:0007669"/>
    <property type="project" value="UniProtKB-KW"/>
</dbReference>
<dbReference type="Pfam" id="PF00912">
    <property type="entry name" value="Transgly"/>
    <property type="match status" value="1"/>
</dbReference>
<keyword evidence="10" id="KW-0573">Peptidoglycan synthesis</keyword>
<dbReference type="Gene3D" id="1.10.3810.10">
    <property type="entry name" value="Biosynthetic peptidoglycan transglycosylase-like"/>
    <property type="match status" value="1"/>
</dbReference>
<dbReference type="GO" id="GO:0030288">
    <property type="term" value="C:outer membrane-bounded periplasmic space"/>
    <property type="evidence" value="ECO:0007669"/>
    <property type="project" value="TreeGrafter"/>
</dbReference>
<evidence type="ECO:0000259" key="16">
    <source>
        <dbReference type="Pfam" id="PF00905"/>
    </source>
</evidence>
<comment type="catalytic activity">
    <reaction evidence="13">
        <text>Preferential cleavage: (Ac)2-L-Lys-D-Ala-|-D-Ala. Also transpeptidation of peptidyl-alanyl moieties that are N-acyl substituents of D-alanine.</text>
        <dbReference type="EC" id="3.4.16.4"/>
    </reaction>
</comment>
<evidence type="ECO:0000256" key="15">
    <source>
        <dbReference type="SAM" id="Phobius"/>
    </source>
</evidence>
<organism evidence="18 19">
    <name type="scientific">Sulfitobacter delicatus</name>
    <dbReference type="NCBI Taxonomy" id="218672"/>
    <lineage>
        <taxon>Bacteria</taxon>
        <taxon>Pseudomonadati</taxon>
        <taxon>Pseudomonadota</taxon>
        <taxon>Alphaproteobacteria</taxon>
        <taxon>Rhodobacterales</taxon>
        <taxon>Roseobacteraceae</taxon>
        <taxon>Sulfitobacter</taxon>
    </lineage>
</organism>
<dbReference type="AlphaFoldDB" id="A0A1G7RC30"/>
<reference evidence="19" key="1">
    <citation type="submission" date="2016-10" db="EMBL/GenBank/DDBJ databases">
        <authorList>
            <person name="Varghese N."/>
            <person name="Submissions S."/>
        </authorList>
    </citation>
    <scope>NUCLEOTIDE SEQUENCE [LARGE SCALE GENOMIC DNA]</scope>
    <source>
        <strain evidence="19">DSM 16477</strain>
    </source>
</reference>
<keyword evidence="5" id="KW-0645">Protease</keyword>
<feature type="domain" description="Glycosyl transferase family 51" evidence="17">
    <location>
        <begin position="153"/>
        <end position="319"/>
    </location>
</feature>
<dbReference type="EMBL" id="FNBP01000004">
    <property type="protein sequence ID" value="SDG07570.1"/>
    <property type="molecule type" value="Genomic_DNA"/>
</dbReference>
<dbReference type="STRING" id="218672.SAMN04489759_104321"/>
<feature type="transmembrane region" description="Helical" evidence="15">
    <location>
        <begin position="100"/>
        <end position="121"/>
    </location>
</feature>
<dbReference type="InterPro" id="IPR001460">
    <property type="entry name" value="PCN-bd_Tpept"/>
</dbReference>
<keyword evidence="15" id="KW-0472">Membrane</keyword>
<dbReference type="PANTHER" id="PTHR32282:SF33">
    <property type="entry name" value="PEPTIDOGLYCAN GLYCOSYLTRANSFERASE"/>
    <property type="match status" value="1"/>
</dbReference>
<dbReference type="Pfam" id="PF00905">
    <property type="entry name" value="Transpeptidase"/>
    <property type="match status" value="1"/>
</dbReference>
<dbReference type="Proteomes" id="UP000199399">
    <property type="component" value="Unassembled WGS sequence"/>
</dbReference>
<evidence type="ECO:0000256" key="9">
    <source>
        <dbReference type="ARBA" id="ARBA00022960"/>
    </source>
</evidence>
<evidence type="ECO:0000256" key="7">
    <source>
        <dbReference type="ARBA" id="ARBA00022679"/>
    </source>
</evidence>
<dbReference type="Gene3D" id="3.40.710.10">
    <property type="entry name" value="DD-peptidase/beta-lactamase superfamily"/>
    <property type="match status" value="1"/>
</dbReference>
<comment type="similarity">
    <text evidence="2">In the C-terminal section; belongs to the transpeptidase family.</text>
</comment>
<keyword evidence="12" id="KW-0961">Cell wall biogenesis/degradation</keyword>
<dbReference type="GO" id="GO:0071555">
    <property type="term" value="P:cell wall organization"/>
    <property type="evidence" value="ECO:0007669"/>
    <property type="project" value="UniProtKB-KW"/>
</dbReference>
<dbReference type="FunFam" id="1.10.3810.10:FF:000001">
    <property type="entry name" value="Penicillin-binding protein 1A"/>
    <property type="match status" value="1"/>
</dbReference>
<dbReference type="SUPFAM" id="SSF56601">
    <property type="entry name" value="beta-lactamase/transpeptidase-like"/>
    <property type="match status" value="1"/>
</dbReference>
<protein>
    <submittedName>
        <fullName evidence="18">Penicillin-binding protein, 1A family</fullName>
    </submittedName>
</protein>
<evidence type="ECO:0000256" key="4">
    <source>
        <dbReference type="ARBA" id="ARBA00022645"/>
    </source>
</evidence>
<dbReference type="PANTHER" id="PTHR32282">
    <property type="entry name" value="BINDING PROTEIN TRANSPEPTIDASE, PUTATIVE-RELATED"/>
    <property type="match status" value="1"/>
</dbReference>
<gene>
    <name evidence="18" type="ORF">SAMN04489759_104321</name>
</gene>
<keyword evidence="7" id="KW-0808">Transferase</keyword>
<keyword evidence="11" id="KW-0511">Multifunctional enzyme</keyword>
<feature type="domain" description="Penicillin-binding protein transpeptidase" evidence="16">
    <location>
        <begin position="408"/>
        <end position="671"/>
    </location>
</feature>
<dbReference type="GO" id="GO:0008955">
    <property type="term" value="F:peptidoglycan glycosyltransferase activity"/>
    <property type="evidence" value="ECO:0007669"/>
    <property type="project" value="UniProtKB-EC"/>
</dbReference>
<dbReference type="GO" id="GO:0009002">
    <property type="term" value="F:serine-type D-Ala-D-Ala carboxypeptidase activity"/>
    <property type="evidence" value="ECO:0007669"/>
    <property type="project" value="UniProtKB-EC"/>
</dbReference>
<keyword evidence="19" id="KW-1185">Reference proteome</keyword>
<evidence type="ECO:0000256" key="5">
    <source>
        <dbReference type="ARBA" id="ARBA00022670"/>
    </source>
</evidence>
<evidence type="ECO:0000256" key="3">
    <source>
        <dbReference type="ARBA" id="ARBA00007739"/>
    </source>
</evidence>
<accession>A0A1G7RC30</accession>